<dbReference type="GO" id="GO:0071555">
    <property type="term" value="P:cell wall organization"/>
    <property type="evidence" value="ECO:0007669"/>
    <property type="project" value="UniProtKB-KW"/>
</dbReference>
<comment type="catalytic activity">
    <reaction evidence="15">
        <text>[GlcNAc-(1-&gt;4)-Mur2Ac(oyl-L-Ala-gamma-D-Glu-L-Lys-D-Ala-D-Ala)](n)-di-trans,octa-cis-undecaprenyl diphosphate + beta-D-GlcNAc-(1-&gt;4)-Mur2Ac(oyl-L-Ala-gamma-D-Glu-L-Lys-D-Ala-D-Ala)-di-trans,octa-cis-undecaprenyl diphosphate = [GlcNAc-(1-&gt;4)-Mur2Ac(oyl-L-Ala-gamma-D-Glu-L-Lys-D-Ala-D-Ala)](n+1)-di-trans,octa-cis-undecaprenyl diphosphate + di-trans,octa-cis-undecaprenyl diphosphate + H(+)</text>
        <dbReference type="Rhea" id="RHEA:23708"/>
        <dbReference type="Rhea" id="RHEA-COMP:9602"/>
        <dbReference type="Rhea" id="RHEA-COMP:9603"/>
        <dbReference type="ChEBI" id="CHEBI:15378"/>
        <dbReference type="ChEBI" id="CHEBI:58405"/>
        <dbReference type="ChEBI" id="CHEBI:60033"/>
        <dbReference type="ChEBI" id="CHEBI:78435"/>
        <dbReference type="EC" id="2.4.99.28"/>
    </reaction>
</comment>
<feature type="transmembrane region" description="Helical" evidence="17">
    <location>
        <begin position="37"/>
        <end position="65"/>
    </location>
</feature>
<evidence type="ECO:0000256" key="14">
    <source>
        <dbReference type="ARBA" id="ARBA00034000"/>
    </source>
</evidence>
<keyword evidence="10 17" id="KW-1133">Transmembrane helix</keyword>
<organism evidence="20 21">
    <name type="scientific">Ureibacillus xyleni</name>
    <dbReference type="NCBI Taxonomy" id="614648"/>
    <lineage>
        <taxon>Bacteria</taxon>
        <taxon>Bacillati</taxon>
        <taxon>Bacillota</taxon>
        <taxon>Bacilli</taxon>
        <taxon>Bacillales</taxon>
        <taxon>Caryophanaceae</taxon>
        <taxon>Ureibacillus</taxon>
    </lineage>
</organism>
<dbReference type="InterPro" id="IPR036950">
    <property type="entry name" value="PBP_transglycosylase"/>
</dbReference>
<dbReference type="Gene3D" id="3.40.710.10">
    <property type="entry name" value="DD-peptidase/beta-lactamase superfamily"/>
    <property type="match status" value="1"/>
</dbReference>
<keyword evidence="3" id="KW-0645">Protease</keyword>
<dbReference type="GO" id="GO:0008658">
    <property type="term" value="F:penicillin binding"/>
    <property type="evidence" value="ECO:0007669"/>
    <property type="project" value="InterPro"/>
</dbReference>
<dbReference type="Pfam" id="PF00912">
    <property type="entry name" value="Transgly"/>
    <property type="match status" value="1"/>
</dbReference>
<evidence type="ECO:0000256" key="8">
    <source>
        <dbReference type="ARBA" id="ARBA00022960"/>
    </source>
</evidence>
<evidence type="ECO:0000256" key="2">
    <source>
        <dbReference type="ARBA" id="ARBA00022645"/>
    </source>
</evidence>
<dbReference type="InterPro" id="IPR050396">
    <property type="entry name" value="Glycosyltr_51/Transpeptidase"/>
</dbReference>
<dbReference type="GO" id="GO:0008955">
    <property type="term" value="F:peptidoglycan glycosyltransferase activity"/>
    <property type="evidence" value="ECO:0007669"/>
    <property type="project" value="UniProtKB-EC"/>
</dbReference>
<dbReference type="PANTHER" id="PTHR32282:SF32">
    <property type="entry name" value="PENICILLIN-BINDING PROTEIN 2A"/>
    <property type="match status" value="1"/>
</dbReference>
<dbReference type="OrthoDB" id="9766909at2"/>
<feature type="domain" description="Penicillin-binding protein transpeptidase" evidence="18">
    <location>
        <begin position="425"/>
        <end position="667"/>
    </location>
</feature>
<dbReference type="InterPro" id="IPR001460">
    <property type="entry name" value="PCN-bd_Tpept"/>
</dbReference>
<keyword evidence="4" id="KW-0328">Glycosyltransferase</keyword>
<dbReference type="PANTHER" id="PTHR32282">
    <property type="entry name" value="BINDING PROTEIN TRANSPEPTIDASE, PUTATIVE-RELATED"/>
    <property type="match status" value="1"/>
</dbReference>
<evidence type="ECO:0000313" key="20">
    <source>
        <dbReference type="EMBL" id="SOC03335.1"/>
    </source>
</evidence>
<dbReference type="SUPFAM" id="SSF56601">
    <property type="entry name" value="beta-lactamase/transpeptidase-like"/>
    <property type="match status" value="1"/>
</dbReference>
<keyword evidence="5" id="KW-0808">Transferase</keyword>
<evidence type="ECO:0000256" key="10">
    <source>
        <dbReference type="ARBA" id="ARBA00022989"/>
    </source>
</evidence>
<dbReference type="EMBL" id="OBMQ01000003">
    <property type="protein sequence ID" value="SOC03335.1"/>
    <property type="molecule type" value="Genomic_DNA"/>
</dbReference>
<dbReference type="Gene3D" id="1.10.3810.10">
    <property type="entry name" value="Biosynthetic peptidoglycan transglycosylase-like"/>
    <property type="match status" value="1"/>
</dbReference>
<evidence type="ECO:0000256" key="7">
    <source>
        <dbReference type="ARBA" id="ARBA00022801"/>
    </source>
</evidence>
<evidence type="ECO:0000256" key="1">
    <source>
        <dbReference type="ARBA" id="ARBA00022475"/>
    </source>
</evidence>
<keyword evidence="9" id="KW-0573">Peptidoglycan synthesis</keyword>
<dbReference type="RefSeq" id="WP_097072906.1">
    <property type="nucleotide sequence ID" value="NZ_OBMQ01000003.1"/>
</dbReference>
<evidence type="ECO:0000259" key="18">
    <source>
        <dbReference type="Pfam" id="PF00905"/>
    </source>
</evidence>
<keyword evidence="13" id="KW-0961">Cell wall biogenesis/degradation</keyword>
<dbReference type="SUPFAM" id="SSF53955">
    <property type="entry name" value="Lysozyme-like"/>
    <property type="match status" value="1"/>
</dbReference>
<dbReference type="Proteomes" id="UP000219636">
    <property type="component" value="Unassembled WGS sequence"/>
</dbReference>
<evidence type="ECO:0000256" key="3">
    <source>
        <dbReference type="ARBA" id="ARBA00022670"/>
    </source>
</evidence>
<dbReference type="AlphaFoldDB" id="A0A285S760"/>
<feature type="compositionally biased region" description="Acidic residues" evidence="16">
    <location>
        <begin position="928"/>
        <end position="940"/>
    </location>
</feature>
<dbReference type="GO" id="GO:0030288">
    <property type="term" value="C:outer membrane-bounded periplasmic space"/>
    <property type="evidence" value="ECO:0007669"/>
    <property type="project" value="TreeGrafter"/>
</dbReference>
<evidence type="ECO:0000313" key="21">
    <source>
        <dbReference type="Proteomes" id="UP000219636"/>
    </source>
</evidence>
<reference evidence="21" key="1">
    <citation type="submission" date="2017-08" db="EMBL/GenBank/DDBJ databases">
        <authorList>
            <person name="Varghese N."/>
            <person name="Submissions S."/>
        </authorList>
    </citation>
    <scope>NUCLEOTIDE SEQUENCE [LARGE SCALE GENOMIC DNA]</scope>
    <source>
        <strain evidence="21">JC22</strain>
    </source>
</reference>
<evidence type="ECO:0000256" key="9">
    <source>
        <dbReference type="ARBA" id="ARBA00022984"/>
    </source>
</evidence>
<dbReference type="InterPro" id="IPR013783">
    <property type="entry name" value="Ig-like_fold"/>
</dbReference>
<dbReference type="GO" id="GO:0009252">
    <property type="term" value="P:peptidoglycan biosynthetic process"/>
    <property type="evidence" value="ECO:0007669"/>
    <property type="project" value="UniProtKB-KW"/>
</dbReference>
<name>A0A285S760_9BACL</name>
<accession>A0A285S760</accession>
<keyword evidence="1" id="KW-1003">Cell membrane</keyword>
<dbReference type="GO" id="GO:0008360">
    <property type="term" value="P:regulation of cell shape"/>
    <property type="evidence" value="ECO:0007669"/>
    <property type="project" value="UniProtKB-KW"/>
</dbReference>
<feature type="region of interest" description="Disordered" evidence="16">
    <location>
        <begin position="912"/>
        <end position="955"/>
    </location>
</feature>
<evidence type="ECO:0000256" key="5">
    <source>
        <dbReference type="ARBA" id="ARBA00022679"/>
    </source>
</evidence>
<evidence type="ECO:0000256" key="16">
    <source>
        <dbReference type="SAM" id="MobiDB-lite"/>
    </source>
</evidence>
<evidence type="ECO:0000256" key="6">
    <source>
        <dbReference type="ARBA" id="ARBA00022692"/>
    </source>
</evidence>
<evidence type="ECO:0000256" key="13">
    <source>
        <dbReference type="ARBA" id="ARBA00023316"/>
    </source>
</evidence>
<evidence type="ECO:0000259" key="19">
    <source>
        <dbReference type="Pfam" id="PF00912"/>
    </source>
</evidence>
<keyword evidence="12" id="KW-0511">Multifunctional enzyme</keyword>
<dbReference type="GO" id="GO:0006508">
    <property type="term" value="P:proteolysis"/>
    <property type="evidence" value="ECO:0007669"/>
    <property type="project" value="UniProtKB-KW"/>
</dbReference>
<keyword evidence="8" id="KW-0133">Cell shape</keyword>
<gene>
    <name evidence="20" type="ORF">SAMN05880501_103228</name>
</gene>
<keyword evidence="2" id="KW-0121">Carboxypeptidase</keyword>
<dbReference type="InterPro" id="IPR001264">
    <property type="entry name" value="Glyco_trans_51"/>
</dbReference>
<keyword evidence="21" id="KW-1185">Reference proteome</keyword>
<dbReference type="Gene3D" id="3.90.1310.40">
    <property type="match status" value="1"/>
</dbReference>
<feature type="compositionally biased region" description="Low complexity" evidence="16">
    <location>
        <begin position="912"/>
        <end position="927"/>
    </location>
</feature>
<evidence type="ECO:0000256" key="12">
    <source>
        <dbReference type="ARBA" id="ARBA00023268"/>
    </source>
</evidence>
<dbReference type="InterPro" id="IPR023346">
    <property type="entry name" value="Lysozyme-like_dom_sf"/>
</dbReference>
<comment type="catalytic activity">
    <reaction evidence="14">
        <text>Preferential cleavage: (Ac)2-L-Lys-D-Ala-|-D-Ala. Also transpeptidation of peptidyl-alanyl moieties that are N-acyl substituents of D-alanine.</text>
        <dbReference type="EC" id="3.4.16.4"/>
    </reaction>
</comment>
<keyword evidence="11 17" id="KW-0472">Membrane</keyword>
<sequence length="955" mass="105714">MKEWLQLFKQRIERINEKIETIESSQRLRTVRITGSVLWNLTLIFVISLLIGIVFVGAVGAGYFASLVKDDPLYSGDKMREQIYSYEETSEIYFANEIYIGKLRTDLERRETTLDAVSPMLLNAVLATEDEYFEEHNGIVPKAVLRGLLQDFTNSSTQTGGSTLTQQLIKNQILTNEVSYERKAREILLAFRLEKFMTKEEILEAYLNIIPYGRNASGKNIAGVETAAQGIFGVSAADLTLPQAAYIAGIPQAPFAHTPFTNKGVLKDKEGLQPGIDRMKTVLSRMYEVGYITEAEYKEASNYDITQDFREPESQATDNYPWLTYELESRAKEIIAGILAEKDGIDPKRLLEEENLKEKYLILADRNVRSGGYRIYSTIDKEMYDAMQKAAENFQYYGHTFTTTITDPETKEEKTLEMPVQVGSIVIENKTGKILSFVGGRDFEIEQLNHATQAYRPNGSTMKPLLAYGPAIEYGLIGAGSPVVDVKFTRSYDGYSPTNYIESEERGLMPAREALAYSQNLTALRLYDAILDRQPATYLEKMGFSKLSEGDYVNLATAIGGLTNGTTVEENTNAFATFANSGQFIDAYMIEKIVDLDGNIVYEHKAEPVQVFSKETSYIVTDMLRDVLDYGTGAKARSMLKFGSDFAAKTGTTQEYKDVWLVGYNPNVTLGLWMGYDQPRTLYQFNNTYYQPSTRVNMLWANLMNSIYDVNPELVGTKERFKQPENVVNASFCGISGLAPSTACSNAGFVRSDLFNRNVFVPSQPDDSLISSSGESVMVNGKAYQPLSSTPREFVISGGGVGINPDFAKRILGRLGGDPSKLVPSSKVISTATFNADSSAPQAVTATLQGSALTWTKSPSNDVIGYRVYDVTNGRTLVNTLRDGDGRKITVPSNGTFTIVAVDITGLESANSNTISTNTATPTTPEIPNDEGEQPEENDSSDGNQPTPNPEQPTE</sequence>
<evidence type="ECO:0000256" key="17">
    <source>
        <dbReference type="SAM" id="Phobius"/>
    </source>
</evidence>
<proteinExistence type="predicted"/>
<dbReference type="Gene3D" id="2.60.40.10">
    <property type="entry name" value="Immunoglobulins"/>
    <property type="match status" value="1"/>
</dbReference>
<keyword evidence="6 17" id="KW-0812">Transmembrane</keyword>
<evidence type="ECO:0000256" key="4">
    <source>
        <dbReference type="ARBA" id="ARBA00022676"/>
    </source>
</evidence>
<dbReference type="GO" id="GO:0009002">
    <property type="term" value="F:serine-type D-Ala-D-Ala carboxypeptidase activity"/>
    <property type="evidence" value="ECO:0007669"/>
    <property type="project" value="UniProtKB-EC"/>
</dbReference>
<evidence type="ECO:0000256" key="11">
    <source>
        <dbReference type="ARBA" id="ARBA00023136"/>
    </source>
</evidence>
<protein>
    <submittedName>
        <fullName evidence="20">Penicillin-binding protein</fullName>
    </submittedName>
</protein>
<feature type="domain" description="Glycosyl transferase family 51" evidence="19">
    <location>
        <begin position="100"/>
        <end position="286"/>
    </location>
</feature>
<evidence type="ECO:0000256" key="15">
    <source>
        <dbReference type="ARBA" id="ARBA00049902"/>
    </source>
</evidence>
<keyword evidence="7" id="KW-0378">Hydrolase</keyword>
<dbReference type="InterPro" id="IPR012338">
    <property type="entry name" value="Beta-lactam/transpept-like"/>
</dbReference>
<dbReference type="Pfam" id="PF00905">
    <property type="entry name" value="Transpeptidase"/>
    <property type="match status" value="1"/>
</dbReference>